<keyword evidence="1" id="KW-0560">Oxidoreductase</keyword>
<dbReference type="GO" id="GO:0016705">
    <property type="term" value="F:oxidoreductase activity, acting on paired donors, with incorporation or reduction of molecular oxygen"/>
    <property type="evidence" value="ECO:0007669"/>
    <property type="project" value="InterPro"/>
</dbReference>
<keyword evidence="2" id="KW-0503">Monooxygenase</keyword>
<dbReference type="STRING" id="33936.AZI98_13905"/>
<dbReference type="Proteomes" id="UP000076476">
    <property type="component" value="Unassembled WGS sequence"/>
</dbReference>
<organism evidence="4 5">
    <name type="scientific">Aeribacillus pallidus</name>
    <dbReference type="NCBI Taxonomy" id="33936"/>
    <lineage>
        <taxon>Bacteria</taxon>
        <taxon>Bacillati</taxon>
        <taxon>Bacillota</taxon>
        <taxon>Bacilli</taxon>
        <taxon>Bacillales</taxon>
        <taxon>Bacillaceae</taxon>
        <taxon>Aeribacillus</taxon>
    </lineage>
</organism>
<accession>A0A165X1S1</accession>
<dbReference type="PANTHER" id="PTHR30137">
    <property type="entry name" value="LUCIFERASE-LIKE MONOOXYGENASE"/>
    <property type="match status" value="1"/>
</dbReference>
<dbReference type="AlphaFoldDB" id="A0A165X1S1"/>
<dbReference type="InterPro" id="IPR050766">
    <property type="entry name" value="Bact_Lucif_Oxidored"/>
</dbReference>
<evidence type="ECO:0000256" key="1">
    <source>
        <dbReference type="ARBA" id="ARBA00023002"/>
    </source>
</evidence>
<dbReference type="GO" id="GO:0004497">
    <property type="term" value="F:monooxygenase activity"/>
    <property type="evidence" value="ECO:0007669"/>
    <property type="project" value="UniProtKB-KW"/>
</dbReference>
<dbReference type="PANTHER" id="PTHR30137:SF8">
    <property type="entry name" value="BLR5498 PROTEIN"/>
    <property type="match status" value="1"/>
</dbReference>
<dbReference type="EMBL" id="LWBR01000048">
    <property type="protein sequence ID" value="KZN95530.1"/>
    <property type="molecule type" value="Genomic_DNA"/>
</dbReference>
<proteinExistence type="predicted"/>
<comment type="caution">
    <text evidence="4">The sequence shown here is derived from an EMBL/GenBank/DDBJ whole genome shotgun (WGS) entry which is preliminary data.</text>
</comment>
<reference evidence="4 5" key="1">
    <citation type="submission" date="2016-04" db="EMBL/GenBank/DDBJ databases">
        <title>Draft genome sequence of Aeribacillus pallidus 8m3 from petroleum reservoir.</title>
        <authorList>
            <person name="Poltaraus A.B."/>
            <person name="Nazina T.N."/>
            <person name="Tourova T.P."/>
            <person name="Malakho S.M."/>
            <person name="Korshunova A.V."/>
            <person name="Sokolova D.S."/>
        </authorList>
    </citation>
    <scope>NUCLEOTIDE SEQUENCE [LARGE SCALE GENOMIC DNA]</scope>
    <source>
        <strain evidence="4 5">8m3</strain>
    </source>
</reference>
<evidence type="ECO:0000313" key="5">
    <source>
        <dbReference type="Proteomes" id="UP000076476"/>
    </source>
</evidence>
<keyword evidence="5" id="KW-1185">Reference proteome</keyword>
<dbReference type="SUPFAM" id="SSF51679">
    <property type="entry name" value="Bacterial luciferase-like"/>
    <property type="match status" value="1"/>
</dbReference>
<dbReference type="Pfam" id="PF00296">
    <property type="entry name" value="Bac_luciferase"/>
    <property type="match status" value="1"/>
</dbReference>
<dbReference type="InterPro" id="IPR011251">
    <property type="entry name" value="Luciferase-like_dom"/>
</dbReference>
<dbReference type="InterPro" id="IPR036661">
    <property type="entry name" value="Luciferase-like_sf"/>
</dbReference>
<dbReference type="OrthoDB" id="9814695at2"/>
<evidence type="ECO:0000259" key="3">
    <source>
        <dbReference type="Pfam" id="PF00296"/>
    </source>
</evidence>
<dbReference type="RefSeq" id="WP_063388875.1">
    <property type="nucleotide sequence ID" value="NZ_LWBR01000048.1"/>
</dbReference>
<name>A0A165X1S1_9BACI</name>
<dbReference type="Gene3D" id="3.20.20.30">
    <property type="entry name" value="Luciferase-like domain"/>
    <property type="match status" value="1"/>
</dbReference>
<gene>
    <name evidence="4" type="ORF">AZI98_13905</name>
</gene>
<dbReference type="GO" id="GO:0005829">
    <property type="term" value="C:cytosol"/>
    <property type="evidence" value="ECO:0007669"/>
    <property type="project" value="TreeGrafter"/>
</dbReference>
<evidence type="ECO:0000313" key="4">
    <source>
        <dbReference type="EMBL" id="KZN95530.1"/>
    </source>
</evidence>
<protein>
    <submittedName>
        <fullName evidence="4">Luciferase</fullName>
    </submittedName>
</protein>
<evidence type="ECO:0000256" key="2">
    <source>
        <dbReference type="ARBA" id="ARBA00023033"/>
    </source>
</evidence>
<feature type="domain" description="Luciferase-like" evidence="3">
    <location>
        <begin position="1"/>
        <end position="318"/>
    </location>
</feature>
<sequence>MKFGFFTLTDNPIEYGAERKDPNQLIKDVVEQGVYAEELGFNSVWLPEHHFSVFGVLPSPSMALTYIAAKTKKVKLAPATVLLPASHPIRMAEEYALLDLLSDGRAIFSAGRGYDKREYDVFQVDFNRSRDIFFEQLDIIKKAWTEKSFSYNGEFYQFPEVELTPRPIQDPHPPIYVAAFSRPSIEKAAEMGENVIFAPFAATMVFGSVQNAVNEFKKLSESKGFKGKQARCSYFLNVVESEKEVEETKQRMLKYFNGLVPAFPSDPSTAPPHIRYFVDIVYKLKNMKTSDLSEQSIIVGDAEYCVEVLKKVEAAGIEEVIIYFDFGGLSHKETLKSMERFSKYVMPHFQDSNISISAR</sequence>